<feature type="domain" description="DUF4179" evidence="2">
    <location>
        <begin position="42"/>
        <end position="128"/>
    </location>
</feature>
<keyword evidence="1" id="KW-0472">Membrane</keyword>
<keyword evidence="1" id="KW-1133">Transmembrane helix</keyword>
<dbReference type="Proteomes" id="UP000761411">
    <property type="component" value="Unassembled WGS sequence"/>
</dbReference>
<name>A0A944GZ25_9BACI</name>
<keyword evidence="4" id="KW-1185">Reference proteome</keyword>
<dbReference type="RefSeq" id="WP_213371680.1">
    <property type="nucleotide sequence ID" value="NZ_QTKX01000003.1"/>
</dbReference>
<evidence type="ECO:0000313" key="3">
    <source>
        <dbReference type="EMBL" id="MBS8266395.1"/>
    </source>
</evidence>
<keyword evidence="1" id="KW-0812">Transmembrane</keyword>
<dbReference type="InterPro" id="IPR025436">
    <property type="entry name" value="DUF4179"/>
</dbReference>
<sequence>MNEIEGRLNEEKKRLDAITAPEEFEARLRGALDAKPSRKPKHRSRYLMVAAVGLLCFMLIGYNYNAFAYYGKKLFGFDEVISETLQDLNEKGMGQIVDKKTTLIDGTELTIDGIMTDANQLIMYYTLSNPQGLKDTFSDIFNPDKVTGFLTNAHGGGGTAIINDSGKEVKGTLYFDPVSPFSRKLTLHFRQGVDNREGSVTFPYDPNKAMQTQIHQSIKETIKVDKGTLTFKTIKATPTSTVIEGKMDVVDYDRLHFGLEGVELIANGRSIQKLGYGVKSSFNGSKFDLRFDGLPAQLDSLELTVKEFIGYKELEEQIPLTSDEEIHFDLEGNDLWIKVVAATEKGIEVTFKTDGNVLLDGVSIKSGSRSTPLKTTIGHKLEKQGDGRIISERTMIFETKTMPDHLLVEGIYYVKQYNEQIEIPVH</sequence>
<organism evidence="3 4">
    <name type="scientific">Mesobacillus boroniphilus</name>
    <dbReference type="NCBI Taxonomy" id="308892"/>
    <lineage>
        <taxon>Bacteria</taxon>
        <taxon>Bacillati</taxon>
        <taxon>Bacillota</taxon>
        <taxon>Bacilli</taxon>
        <taxon>Bacillales</taxon>
        <taxon>Bacillaceae</taxon>
        <taxon>Mesobacillus</taxon>
    </lineage>
</organism>
<gene>
    <name evidence="3" type="ORF">DYI25_18385</name>
</gene>
<dbReference type="Pfam" id="PF13786">
    <property type="entry name" value="DUF4179"/>
    <property type="match status" value="1"/>
</dbReference>
<comment type="caution">
    <text evidence="3">The sequence shown here is derived from an EMBL/GenBank/DDBJ whole genome shotgun (WGS) entry which is preliminary data.</text>
</comment>
<feature type="transmembrane region" description="Helical" evidence="1">
    <location>
        <begin position="46"/>
        <end position="64"/>
    </location>
</feature>
<reference evidence="3 4" key="1">
    <citation type="journal article" date="2021" name="Microorganisms">
        <title>Bacterial Dimethylsulfoniopropionate Biosynthesis in the East China Sea.</title>
        <authorList>
            <person name="Liu J."/>
            <person name="Zhang Y."/>
            <person name="Liu J."/>
            <person name="Zhong H."/>
            <person name="Williams B.T."/>
            <person name="Zheng Y."/>
            <person name="Curson A.R.J."/>
            <person name="Sun C."/>
            <person name="Sun H."/>
            <person name="Song D."/>
            <person name="Wagner Mackenzie B."/>
            <person name="Bermejo Martinez A."/>
            <person name="Todd J.D."/>
            <person name="Zhang X.H."/>
        </authorList>
    </citation>
    <scope>NUCLEOTIDE SEQUENCE [LARGE SCALE GENOMIC DNA]</scope>
    <source>
        <strain evidence="3 4">ESS08</strain>
    </source>
</reference>
<accession>A0A944GZ25</accession>
<dbReference type="AlphaFoldDB" id="A0A944GZ25"/>
<evidence type="ECO:0000313" key="4">
    <source>
        <dbReference type="Proteomes" id="UP000761411"/>
    </source>
</evidence>
<proteinExistence type="predicted"/>
<evidence type="ECO:0000259" key="2">
    <source>
        <dbReference type="Pfam" id="PF13786"/>
    </source>
</evidence>
<evidence type="ECO:0000256" key="1">
    <source>
        <dbReference type="SAM" id="Phobius"/>
    </source>
</evidence>
<protein>
    <submittedName>
        <fullName evidence="3">DUF4179 domain-containing protein</fullName>
    </submittedName>
</protein>
<dbReference type="EMBL" id="QTKX01000003">
    <property type="protein sequence ID" value="MBS8266395.1"/>
    <property type="molecule type" value="Genomic_DNA"/>
</dbReference>